<feature type="region of interest" description="Disordered" evidence="1">
    <location>
        <begin position="30"/>
        <end position="67"/>
    </location>
</feature>
<name>A0A9W6S5M4_9ACTN</name>
<proteinExistence type="predicted"/>
<organism evidence="2 3">
    <name type="scientific">Actinoallomurus iriomotensis</name>
    <dbReference type="NCBI Taxonomy" id="478107"/>
    <lineage>
        <taxon>Bacteria</taxon>
        <taxon>Bacillati</taxon>
        <taxon>Actinomycetota</taxon>
        <taxon>Actinomycetes</taxon>
        <taxon>Streptosporangiales</taxon>
        <taxon>Thermomonosporaceae</taxon>
        <taxon>Actinoallomurus</taxon>
    </lineage>
</organism>
<evidence type="ECO:0000313" key="2">
    <source>
        <dbReference type="EMBL" id="GLY88770.1"/>
    </source>
</evidence>
<reference evidence="2" key="1">
    <citation type="submission" date="2023-03" db="EMBL/GenBank/DDBJ databases">
        <title>Actinoallomurus iriomotensis NBRC 103684.</title>
        <authorList>
            <person name="Ichikawa N."/>
            <person name="Sato H."/>
            <person name="Tonouchi N."/>
        </authorList>
    </citation>
    <scope>NUCLEOTIDE SEQUENCE</scope>
    <source>
        <strain evidence="2">NBRC 103684</strain>
    </source>
</reference>
<evidence type="ECO:0000256" key="1">
    <source>
        <dbReference type="SAM" id="MobiDB-lite"/>
    </source>
</evidence>
<dbReference type="AlphaFoldDB" id="A0A9W6S5M4"/>
<comment type="caution">
    <text evidence="2">The sequence shown here is derived from an EMBL/GenBank/DDBJ whole genome shotgun (WGS) entry which is preliminary data.</text>
</comment>
<dbReference type="Proteomes" id="UP001165074">
    <property type="component" value="Unassembled WGS sequence"/>
</dbReference>
<accession>A0A9W6S5M4</accession>
<keyword evidence="3" id="KW-1185">Reference proteome</keyword>
<evidence type="ECO:0008006" key="4">
    <source>
        <dbReference type="Google" id="ProtNLM"/>
    </source>
</evidence>
<protein>
    <recommendedName>
        <fullName evidence="4">Transposase</fullName>
    </recommendedName>
</protein>
<dbReference type="EMBL" id="BSTK01000011">
    <property type="protein sequence ID" value="GLY88770.1"/>
    <property type="molecule type" value="Genomic_DNA"/>
</dbReference>
<sequence>MNAFAGLPAELARSLTWDQGGEMSRHVEFTHATGNPSTSASRPALAARLEREHERPAPPAFPKGTDLSACSAEDLVTVTAELDNRPPQDPRRANPR</sequence>
<evidence type="ECO:0000313" key="3">
    <source>
        <dbReference type="Proteomes" id="UP001165074"/>
    </source>
</evidence>
<feature type="compositionally biased region" description="Polar residues" evidence="1">
    <location>
        <begin position="32"/>
        <end position="41"/>
    </location>
</feature>
<gene>
    <name evidence="2" type="ORF">Airi02_066990</name>
</gene>